<evidence type="ECO:0000256" key="2">
    <source>
        <dbReference type="ARBA" id="ARBA00022741"/>
    </source>
</evidence>
<accession>A0A6J5ZAE0</accession>
<dbReference type="Gene3D" id="3.40.50.300">
    <property type="entry name" value="P-loop containing nucleotide triphosphate hydrolases"/>
    <property type="match status" value="1"/>
</dbReference>
<dbReference type="InterPro" id="IPR003593">
    <property type="entry name" value="AAA+_ATPase"/>
</dbReference>
<dbReference type="Pfam" id="PF12399">
    <property type="entry name" value="BCA_ABC_TP_C"/>
    <property type="match status" value="1"/>
</dbReference>
<reference evidence="5" key="1">
    <citation type="submission" date="2020-05" db="EMBL/GenBank/DDBJ databases">
        <authorList>
            <person name="Chiriac C."/>
            <person name="Salcher M."/>
            <person name="Ghai R."/>
            <person name="Kavagutti S V."/>
        </authorList>
    </citation>
    <scope>NUCLEOTIDE SEQUENCE</scope>
</reference>
<dbReference type="InterPro" id="IPR027417">
    <property type="entry name" value="P-loop_NTPase"/>
</dbReference>
<dbReference type="CDD" id="cd03219">
    <property type="entry name" value="ABC_Mj1267_LivG_branched"/>
    <property type="match status" value="1"/>
</dbReference>
<sequence>MRLLPESALVCLESTLVSENNLLAINSLSVSFGGLKALDNVSIEVKPNNVVALIGPNGAGKTTLFNAISGLVPADSGQIKLEDNLISWPKPHELAGYGIARTLQGVGLFSGLSVVENVMMGADIHRKSNFIKDILGLSSRDEYELKEKAMQALAWAGAAHLAELEPKQLTYPDSKRVSLARALVMMPKILLLDEPAAGLGQDDIDKFTKLIFDLKRNCSIVIVEHHIDFISRISDQVYVLNFGKVIANGTFDSVKREPEVLDAYLGTQQSNSSSNSSRAL</sequence>
<evidence type="ECO:0000256" key="3">
    <source>
        <dbReference type="ARBA" id="ARBA00022840"/>
    </source>
</evidence>
<evidence type="ECO:0000313" key="5">
    <source>
        <dbReference type="EMBL" id="CAB4337519.1"/>
    </source>
</evidence>
<dbReference type="GO" id="GO:0016887">
    <property type="term" value="F:ATP hydrolysis activity"/>
    <property type="evidence" value="ECO:0007669"/>
    <property type="project" value="InterPro"/>
</dbReference>
<dbReference type="SMART" id="SM00382">
    <property type="entry name" value="AAA"/>
    <property type="match status" value="1"/>
</dbReference>
<gene>
    <name evidence="5" type="ORF">UFOPK4028_00647</name>
</gene>
<dbReference type="PANTHER" id="PTHR45772">
    <property type="entry name" value="CONSERVED COMPONENT OF ABC TRANSPORTER FOR NATURAL AMINO ACIDS-RELATED"/>
    <property type="match status" value="1"/>
</dbReference>
<evidence type="ECO:0000259" key="4">
    <source>
        <dbReference type="PROSITE" id="PS50893"/>
    </source>
</evidence>
<name>A0A6J5ZAE0_9ZZZZ</name>
<dbReference type="PROSITE" id="PS50893">
    <property type="entry name" value="ABC_TRANSPORTER_2"/>
    <property type="match status" value="1"/>
</dbReference>
<dbReference type="InterPro" id="IPR032823">
    <property type="entry name" value="BCA_ABC_TP_C"/>
</dbReference>
<evidence type="ECO:0000256" key="1">
    <source>
        <dbReference type="ARBA" id="ARBA00022448"/>
    </source>
</evidence>
<dbReference type="AlphaFoldDB" id="A0A6J5ZAE0"/>
<keyword evidence="1" id="KW-0813">Transport</keyword>
<protein>
    <submittedName>
        <fullName evidence="5">Unannotated protein</fullName>
    </submittedName>
</protein>
<keyword evidence="2" id="KW-0547">Nucleotide-binding</keyword>
<dbReference type="GO" id="GO:0005886">
    <property type="term" value="C:plasma membrane"/>
    <property type="evidence" value="ECO:0007669"/>
    <property type="project" value="TreeGrafter"/>
</dbReference>
<dbReference type="InterPro" id="IPR051120">
    <property type="entry name" value="ABC_AA/LPS_Transport"/>
</dbReference>
<dbReference type="EMBL" id="CAESAC010000088">
    <property type="protein sequence ID" value="CAB4337519.1"/>
    <property type="molecule type" value="Genomic_DNA"/>
</dbReference>
<organism evidence="5">
    <name type="scientific">freshwater metagenome</name>
    <dbReference type="NCBI Taxonomy" id="449393"/>
    <lineage>
        <taxon>unclassified sequences</taxon>
        <taxon>metagenomes</taxon>
        <taxon>ecological metagenomes</taxon>
    </lineage>
</organism>
<feature type="domain" description="ABC transporter" evidence="4">
    <location>
        <begin position="23"/>
        <end position="267"/>
    </location>
</feature>
<dbReference type="GO" id="GO:0005524">
    <property type="term" value="F:ATP binding"/>
    <property type="evidence" value="ECO:0007669"/>
    <property type="project" value="UniProtKB-KW"/>
</dbReference>
<proteinExistence type="predicted"/>
<dbReference type="SUPFAM" id="SSF52540">
    <property type="entry name" value="P-loop containing nucleoside triphosphate hydrolases"/>
    <property type="match status" value="1"/>
</dbReference>
<keyword evidence="3" id="KW-0067">ATP-binding</keyword>
<dbReference type="InterPro" id="IPR003439">
    <property type="entry name" value="ABC_transporter-like_ATP-bd"/>
</dbReference>
<dbReference type="PANTHER" id="PTHR45772:SF4">
    <property type="entry name" value="ABC TRANSPORTER ATP-BINDING PROTEIN"/>
    <property type="match status" value="1"/>
</dbReference>
<dbReference type="Pfam" id="PF00005">
    <property type="entry name" value="ABC_tran"/>
    <property type="match status" value="1"/>
</dbReference>